<keyword evidence="7 17" id="KW-0812">Transmembrane</keyword>
<comment type="subcellular location">
    <subcellularLocation>
        <location evidence="1">Cell membrane</location>
        <topology evidence="1">Single-pass type I membrane protein</topology>
    </subcellularLocation>
</comment>
<evidence type="ECO:0000256" key="1">
    <source>
        <dbReference type="ARBA" id="ARBA00004251"/>
    </source>
</evidence>
<reference evidence="19 20" key="1">
    <citation type="journal article" date="2018" name="Nat. Genet.">
        <title>Extensive intraspecific gene order and gene structural variations between Mo17 and other maize genomes.</title>
        <authorList>
            <person name="Sun S."/>
            <person name="Zhou Y."/>
            <person name="Chen J."/>
            <person name="Shi J."/>
            <person name="Zhao H."/>
            <person name="Zhao H."/>
            <person name="Song W."/>
            <person name="Zhang M."/>
            <person name="Cui Y."/>
            <person name="Dong X."/>
            <person name="Liu H."/>
            <person name="Ma X."/>
            <person name="Jiao Y."/>
            <person name="Wang B."/>
            <person name="Wei X."/>
            <person name="Stein J.C."/>
            <person name="Glaubitz J.C."/>
            <person name="Lu F."/>
            <person name="Yu G."/>
            <person name="Liang C."/>
            <person name="Fengler K."/>
            <person name="Li B."/>
            <person name="Rafalski A."/>
            <person name="Schnable P.S."/>
            <person name="Ware D.H."/>
            <person name="Buckler E.S."/>
            <person name="Lai J."/>
        </authorList>
    </citation>
    <scope>NUCLEOTIDE SEQUENCE [LARGE SCALE GENOMIC DNA]</scope>
    <source>
        <strain evidence="20">cv. Missouri 17</strain>
        <tissue evidence="19">Seedling</tissue>
    </source>
</reference>
<dbReference type="PROSITE" id="PS00107">
    <property type="entry name" value="PROTEIN_KINASE_ATP"/>
    <property type="match status" value="1"/>
</dbReference>
<name>A0A3L6FZ89_MAIZE</name>
<comment type="similarity">
    <text evidence="3">In the C-terminal section; belongs to the protein kinase superfamily. Ser/Thr protein kinase family.</text>
</comment>
<evidence type="ECO:0000256" key="7">
    <source>
        <dbReference type="ARBA" id="ARBA00022692"/>
    </source>
</evidence>
<dbReference type="Proteomes" id="UP000251960">
    <property type="component" value="Chromosome 2"/>
</dbReference>
<dbReference type="CDD" id="cd14066">
    <property type="entry name" value="STKc_IRAK"/>
    <property type="match status" value="1"/>
</dbReference>
<keyword evidence="12 17" id="KW-1133">Transmembrane helix</keyword>
<dbReference type="GO" id="GO:0004674">
    <property type="term" value="F:protein serine/threonine kinase activity"/>
    <property type="evidence" value="ECO:0007669"/>
    <property type="project" value="UniProtKB-KW"/>
</dbReference>
<dbReference type="PROSITE" id="PS00108">
    <property type="entry name" value="PROTEIN_KINASE_ST"/>
    <property type="match status" value="1"/>
</dbReference>
<keyword evidence="14 19" id="KW-0675">Receptor</keyword>
<keyword evidence="13 17" id="KW-0472">Membrane</keyword>
<dbReference type="InterPro" id="IPR017441">
    <property type="entry name" value="Protein_kinase_ATP_BS"/>
</dbReference>
<comment type="caution">
    <text evidence="19">The sequence shown here is derived from an EMBL/GenBank/DDBJ whole genome shotgun (WGS) entry which is preliminary data.</text>
</comment>
<evidence type="ECO:0000313" key="20">
    <source>
        <dbReference type="Proteomes" id="UP000251960"/>
    </source>
</evidence>
<accession>A0A3L6FZ89</accession>
<dbReference type="ExpressionAtlas" id="A0A3L6FZ89">
    <property type="expression patterns" value="baseline and differential"/>
</dbReference>
<evidence type="ECO:0000256" key="9">
    <source>
        <dbReference type="ARBA" id="ARBA00022741"/>
    </source>
</evidence>
<keyword evidence="5" id="KW-0723">Serine/threonine-protein kinase</keyword>
<evidence type="ECO:0000256" key="15">
    <source>
        <dbReference type="ARBA" id="ARBA00023180"/>
    </source>
</evidence>
<dbReference type="SUPFAM" id="SSF56112">
    <property type="entry name" value="Protein kinase-like (PK-like)"/>
    <property type="match status" value="1"/>
</dbReference>
<evidence type="ECO:0000256" key="13">
    <source>
        <dbReference type="ARBA" id="ARBA00023136"/>
    </source>
</evidence>
<feature type="transmembrane region" description="Helical" evidence="17">
    <location>
        <begin position="269"/>
        <end position="293"/>
    </location>
</feature>
<dbReference type="InterPro" id="IPR050528">
    <property type="entry name" value="L-type_Lectin-RKs"/>
</dbReference>
<dbReference type="InterPro" id="IPR001245">
    <property type="entry name" value="Ser-Thr/Tyr_kinase_cat_dom"/>
</dbReference>
<feature type="domain" description="Protein kinase" evidence="18">
    <location>
        <begin position="453"/>
        <end position="734"/>
    </location>
</feature>
<dbReference type="PROSITE" id="PS50011">
    <property type="entry name" value="PROTEIN_KINASE_DOM"/>
    <property type="match status" value="1"/>
</dbReference>
<keyword evidence="15" id="KW-0325">Glycoprotein</keyword>
<evidence type="ECO:0000313" key="19">
    <source>
        <dbReference type="EMBL" id="PWZ39464.1"/>
    </source>
</evidence>
<dbReference type="AlphaFoldDB" id="A0A3L6FZ89"/>
<dbReference type="SMART" id="SM00220">
    <property type="entry name" value="S_TKc"/>
    <property type="match status" value="1"/>
</dbReference>
<keyword evidence="4" id="KW-1003">Cell membrane</keyword>
<protein>
    <submittedName>
        <fullName evidence="19">L-type lectin-domain containing receptor kinase IX.1</fullName>
    </submittedName>
</protein>
<organism evidence="19 20">
    <name type="scientific">Zea mays</name>
    <name type="common">Maize</name>
    <dbReference type="NCBI Taxonomy" id="4577"/>
    <lineage>
        <taxon>Eukaryota</taxon>
        <taxon>Viridiplantae</taxon>
        <taxon>Streptophyta</taxon>
        <taxon>Embryophyta</taxon>
        <taxon>Tracheophyta</taxon>
        <taxon>Spermatophyta</taxon>
        <taxon>Magnoliopsida</taxon>
        <taxon>Liliopsida</taxon>
        <taxon>Poales</taxon>
        <taxon>Poaceae</taxon>
        <taxon>PACMAD clade</taxon>
        <taxon>Panicoideae</taxon>
        <taxon>Andropogonodae</taxon>
        <taxon>Andropogoneae</taxon>
        <taxon>Tripsacinae</taxon>
        <taxon>Zea</taxon>
    </lineage>
</organism>
<evidence type="ECO:0000256" key="2">
    <source>
        <dbReference type="ARBA" id="ARBA00008536"/>
    </source>
</evidence>
<dbReference type="InterPro" id="IPR008271">
    <property type="entry name" value="Ser/Thr_kinase_AS"/>
</dbReference>
<evidence type="ECO:0000256" key="17">
    <source>
        <dbReference type="SAM" id="Phobius"/>
    </source>
</evidence>
<keyword evidence="19" id="KW-0430">Lectin</keyword>
<keyword evidence="10 19" id="KW-0418">Kinase</keyword>
<sequence>MFDTFNLMGTDQITMDIEVEEGNVDVGNTAEPSYEVVASSGCSAQLSTNDTDEHELDIESEDSKVSVGNVAKQSHDVVGVGIDCIFNPVKVSTKADLRPQLDVIHLTSLDVLNESRKISSDANMVEQNKQDALDTLIRISQHKKPKKLNVARVVSEDYKCTQKMFSLLNTLKHYRGNKLWYGIASLAIEIVAYLAVACLYICNSVRQEKLISAGFLLLLLLVFLLSSIGVRTSRFRVDFVFGANIVAVSSYCVWKFSYTSWVSKVRRTISHVAIVTILLSVVLFDYVCRFYPISYYPDSYSLPDYYRDGAIRLLIQLVAYAAIGCLYICNSSTRKMKVISAAFLVLVLAVSLLSSINDDNDRFGYIFVANIVTISLYCIWKHYLAILVTLAWLQRWLSEEEEEEAAAAMAPSKRLARGEDEEAGLLKPLDLDLVESGPRQFSYSELAAATKNFSDDRRLGSGGFGSVYRGILTTDGRNRCVAVKRVSKTARQGWKEFVSEVVIISRLRHRNLVQLIGWCQGSGNKLLLVYELMPNGSLDDHLHRPDSVLMWPVRYGIALGVGAALLYLHDDAEQRVVHRDVKPSNVMLDASFNAKLGDFGLARLIDDGRRSHTTGVAGTFGYMDPESMLAGKASVESDVYSFGVFLLEITCGRRPAVLVREEDYVHLVQWVWDSYGGGSILDAADPWLGNNFNSQEMACAMLVGLWCAHPDRSLRPTIRQAVNVLRFEAPPPRLPAKMPVATFGPPAAHASGSTTSSAEALMTWGSSLPTMAMAASSLDIEHSSTTTS</sequence>
<evidence type="ECO:0000256" key="4">
    <source>
        <dbReference type="ARBA" id="ARBA00022475"/>
    </source>
</evidence>
<dbReference type="GO" id="GO:0005886">
    <property type="term" value="C:plasma membrane"/>
    <property type="evidence" value="ECO:0007669"/>
    <property type="project" value="UniProtKB-SubCell"/>
</dbReference>
<evidence type="ECO:0000256" key="16">
    <source>
        <dbReference type="PROSITE-ProRule" id="PRU10141"/>
    </source>
</evidence>
<feature type="transmembrane region" description="Helical" evidence="17">
    <location>
        <begin position="313"/>
        <end position="329"/>
    </location>
</feature>
<evidence type="ECO:0000256" key="3">
    <source>
        <dbReference type="ARBA" id="ARBA00010217"/>
    </source>
</evidence>
<feature type="transmembrane region" description="Helical" evidence="17">
    <location>
        <begin position="338"/>
        <end position="356"/>
    </location>
</feature>
<comment type="similarity">
    <text evidence="2">In the N-terminal section; belongs to the leguminous lectin family.</text>
</comment>
<dbReference type="InterPro" id="IPR000719">
    <property type="entry name" value="Prot_kinase_dom"/>
</dbReference>
<dbReference type="GO" id="GO:0005524">
    <property type="term" value="F:ATP binding"/>
    <property type="evidence" value="ECO:0007669"/>
    <property type="project" value="UniProtKB-UniRule"/>
</dbReference>
<keyword evidence="11 16" id="KW-0067">ATP-binding</keyword>
<dbReference type="InterPro" id="IPR011009">
    <property type="entry name" value="Kinase-like_dom_sf"/>
</dbReference>
<feature type="binding site" evidence="16">
    <location>
        <position position="484"/>
    </location>
    <ligand>
        <name>ATP</name>
        <dbReference type="ChEBI" id="CHEBI:30616"/>
    </ligand>
</feature>
<evidence type="ECO:0000256" key="11">
    <source>
        <dbReference type="ARBA" id="ARBA00022840"/>
    </source>
</evidence>
<dbReference type="Gene3D" id="3.30.200.20">
    <property type="entry name" value="Phosphorylase Kinase, domain 1"/>
    <property type="match status" value="1"/>
</dbReference>
<evidence type="ECO:0000259" key="18">
    <source>
        <dbReference type="PROSITE" id="PS50011"/>
    </source>
</evidence>
<dbReference type="FunFam" id="3.30.200.20:FF:000168">
    <property type="entry name" value="L-type lectin-domain containing receptor kinase IX.1"/>
    <property type="match status" value="1"/>
</dbReference>
<dbReference type="GO" id="GO:0002229">
    <property type="term" value="P:defense response to oomycetes"/>
    <property type="evidence" value="ECO:0007669"/>
    <property type="project" value="UniProtKB-ARBA"/>
</dbReference>
<dbReference type="EMBL" id="NCVQ01000003">
    <property type="protein sequence ID" value="PWZ39464.1"/>
    <property type="molecule type" value="Genomic_DNA"/>
</dbReference>
<keyword evidence="8" id="KW-0732">Signal</keyword>
<gene>
    <name evidence="19" type="primary">LECRK91_14</name>
    <name evidence="19" type="ORF">Zm00014a_043247</name>
</gene>
<evidence type="ECO:0000256" key="14">
    <source>
        <dbReference type="ARBA" id="ARBA00023170"/>
    </source>
</evidence>
<dbReference type="FunFam" id="1.10.510.10:FF:000240">
    <property type="entry name" value="Lectin-domain containing receptor kinase A4.3"/>
    <property type="match status" value="1"/>
</dbReference>
<dbReference type="Gene3D" id="1.10.510.10">
    <property type="entry name" value="Transferase(Phosphotransferase) domain 1"/>
    <property type="match status" value="1"/>
</dbReference>
<evidence type="ECO:0000256" key="5">
    <source>
        <dbReference type="ARBA" id="ARBA00022527"/>
    </source>
</evidence>
<feature type="transmembrane region" description="Helical" evidence="17">
    <location>
        <begin position="179"/>
        <end position="202"/>
    </location>
</feature>
<evidence type="ECO:0000256" key="10">
    <source>
        <dbReference type="ARBA" id="ARBA00022777"/>
    </source>
</evidence>
<proteinExistence type="inferred from homology"/>
<keyword evidence="9 16" id="KW-0547">Nucleotide-binding</keyword>
<evidence type="ECO:0000256" key="8">
    <source>
        <dbReference type="ARBA" id="ARBA00022729"/>
    </source>
</evidence>
<evidence type="ECO:0000256" key="12">
    <source>
        <dbReference type="ARBA" id="ARBA00022989"/>
    </source>
</evidence>
<feature type="transmembrane region" description="Helical" evidence="17">
    <location>
        <begin position="239"/>
        <end position="257"/>
    </location>
</feature>
<dbReference type="PANTHER" id="PTHR27007">
    <property type="match status" value="1"/>
</dbReference>
<feature type="transmembrane region" description="Helical" evidence="17">
    <location>
        <begin position="214"/>
        <end position="233"/>
    </location>
</feature>
<dbReference type="Pfam" id="PF07714">
    <property type="entry name" value="PK_Tyr_Ser-Thr"/>
    <property type="match status" value="1"/>
</dbReference>
<evidence type="ECO:0000256" key="6">
    <source>
        <dbReference type="ARBA" id="ARBA00022679"/>
    </source>
</evidence>
<dbReference type="GO" id="GO:0030246">
    <property type="term" value="F:carbohydrate binding"/>
    <property type="evidence" value="ECO:0007669"/>
    <property type="project" value="UniProtKB-KW"/>
</dbReference>
<feature type="transmembrane region" description="Helical" evidence="17">
    <location>
        <begin position="362"/>
        <end position="380"/>
    </location>
</feature>
<keyword evidence="6" id="KW-0808">Transferase</keyword>